<organism evidence="3 4">
    <name type="scientific">Oryza meyeriana var. granulata</name>
    <dbReference type="NCBI Taxonomy" id="110450"/>
    <lineage>
        <taxon>Eukaryota</taxon>
        <taxon>Viridiplantae</taxon>
        <taxon>Streptophyta</taxon>
        <taxon>Embryophyta</taxon>
        <taxon>Tracheophyta</taxon>
        <taxon>Spermatophyta</taxon>
        <taxon>Magnoliopsida</taxon>
        <taxon>Liliopsida</taxon>
        <taxon>Poales</taxon>
        <taxon>Poaceae</taxon>
        <taxon>BOP clade</taxon>
        <taxon>Oryzoideae</taxon>
        <taxon>Oryzeae</taxon>
        <taxon>Oryzinae</taxon>
        <taxon>Oryza</taxon>
        <taxon>Oryza meyeriana</taxon>
    </lineage>
</organism>
<evidence type="ECO:0000313" key="4">
    <source>
        <dbReference type="Proteomes" id="UP000479710"/>
    </source>
</evidence>
<keyword evidence="4" id="KW-1185">Reference proteome</keyword>
<dbReference type="Gene3D" id="3.40.630.30">
    <property type="match status" value="1"/>
</dbReference>
<feature type="domain" description="Increased DNA methylation 1 C-terminal" evidence="2">
    <location>
        <begin position="387"/>
        <end position="504"/>
    </location>
</feature>
<dbReference type="GO" id="GO:0006357">
    <property type="term" value="P:regulation of transcription by RNA polymerase II"/>
    <property type="evidence" value="ECO:0007669"/>
    <property type="project" value="TreeGrafter"/>
</dbReference>
<dbReference type="CDD" id="cd04301">
    <property type="entry name" value="NAT_SF"/>
    <property type="match status" value="1"/>
</dbReference>
<feature type="compositionally biased region" description="Basic and acidic residues" evidence="1">
    <location>
        <begin position="332"/>
        <end position="350"/>
    </location>
</feature>
<dbReference type="GO" id="GO:0003714">
    <property type="term" value="F:transcription corepressor activity"/>
    <property type="evidence" value="ECO:0007669"/>
    <property type="project" value="InterPro"/>
</dbReference>
<accession>A0A6G1CBK8</accession>
<feature type="region of interest" description="Disordered" evidence="1">
    <location>
        <begin position="327"/>
        <end position="366"/>
    </location>
</feature>
<dbReference type="PANTHER" id="PTHR46309">
    <property type="entry name" value="PHD FINGER PROTEIN 12"/>
    <property type="match status" value="1"/>
</dbReference>
<dbReference type="OrthoDB" id="429143at2759"/>
<dbReference type="Pfam" id="PF23209">
    <property type="entry name" value="IDM1_C"/>
    <property type="match status" value="1"/>
</dbReference>
<dbReference type="SUPFAM" id="SSF55729">
    <property type="entry name" value="Acyl-CoA N-acyltransferases (Nat)"/>
    <property type="match status" value="1"/>
</dbReference>
<name>A0A6G1CBK8_9ORYZ</name>
<feature type="region of interest" description="Disordered" evidence="1">
    <location>
        <begin position="273"/>
        <end position="308"/>
    </location>
</feature>
<protein>
    <recommendedName>
        <fullName evidence="2">Increased DNA methylation 1 C-terminal domain-containing protein</fullName>
    </recommendedName>
</protein>
<feature type="compositionally biased region" description="Gly residues" evidence="1">
    <location>
        <begin position="31"/>
        <end position="41"/>
    </location>
</feature>
<evidence type="ECO:0000313" key="3">
    <source>
        <dbReference type="EMBL" id="KAF0897441.1"/>
    </source>
</evidence>
<proteinExistence type="predicted"/>
<dbReference type="InterPro" id="IPR016181">
    <property type="entry name" value="Acyl_CoA_acyltransferase"/>
</dbReference>
<dbReference type="PANTHER" id="PTHR46309:SF1">
    <property type="entry name" value="PHD FINGER PROTEIN 12"/>
    <property type="match status" value="1"/>
</dbReference>
<dbReference type="EMBL" id="SPHZ02000010">
    <property type="protein sequence ID" value="KAF0897441.1"/>
    <property type="molecule type" value="Genomic_DNA"/>
</dbReference>
<sequence>MLVLESSDSEADEYFVSTRHKDDDDAADVGNAGGGRGGGDQAGEKAVTISPEKISGVKSTEEGGGSDKDKGDEVDRSGSQPDVKRIRSEAAHGGGGGDGGSGTGGKMLRPGFPKWRFEKPEVRAGRVLDEKGGVEMKADQEVIRVQGKSGVLKIRLKNNKVTRETGDGKIMLKNAKVEGETGDYKTLPKNAKVEETGDGKILTKSGVLKLLPKSNKVAKEISDGNRLTKNIKVVGETSDGKILTKSNKVDRESGDDKALKNCTVNLETSAGKISSRNMKEDDTSGPALKKDTSGPALKKHGIKKERGGLRYTMKQKLRAMLQRNVVKRRTRKELGASKKKYEDSRSRNSKDTFTGRSSGNKYQRSGERGCALLVRGSTHSMEDNVDGSDFNRLNFSKFYTFILERGDEVISAATVRIHGTDLAEMPFIGTRGIYRRQGMCHRLLDAIESALSSLNVRRLVIPAIPELQNTWTTVFGFKPVEPSKRQKIKSLNILIIHGTGLLEKRLLATGNMNQETTTVNDKMDAQMHGEATGSQTPIHTSCELPVGGDRDIKHHDDSHPFVGSSEGLKPNLPLVPEEKTPESTSPLLDIVNLHTVPGVEDSTKCMPEAENTQEKKNAEIDATLTAENIVAEQKPEDKFNSRHNSSAIPVTVDPCSCSSNETGKGENCTSSEPSDEAVLVKDEPEPSISGHFTNQEDENSSAIPVDKTVPLVTMAGNPDNHELNTAVTVCDIQSSVEVKGLEDDTDIVNDGNINVYTAKDQTFTGGVANNLVATTEDPSDSSADLEVSMERSIQQKGEAIMDKNACATKVQTLVDGVANNFVATTEDHSDSAVDLGVSMGGSIQQKSEVIKDKSDSPFPDLIYSSTSEVMLEKSNRTKSTESDNVEMKDTTIEMGITDENFSEADTTVSALGMSSGIRGEVMAKTNLTCGEDGIYKNSMEDDLASREPVNA</sequence>
<feature type="region of interest" description="Disordered" evidence="1">
    <location>
        <begin position="556"/>
        <end position="583"/>
    </location>
</feature>
<reference evidence="3 4" key="1">
    <citation type="submission" date="2019-11" db="EMBL/GenBank/DDBJ databases">
        <title>Whole genome sequence of Oryza granulata.</title>
        <authorList>
            <person name="Li W."/>
        </authorList>
    </citation>
    <scope>NUCLEOTIDE SEQUENCE [LARGE SCALE GENOMIC DNA]</scope>
    <source>
        <strain evidence="4">cv. Menghai</strain>
        <tissue evidence="3">Leaf</tissue>
    </source>
</reference>
<comment type="caution">
    <text evidence="3">The sequence shown here is derived from an EMBL/GenBank/DDBJ whole genome shotgun (WGS) entry which is preliminary data.</text>
</comment>
<dbReference type="GO" id="GO:0005634">
    <property type="term" value="C:nucleus"/>
    <property type="evidence" value="ECO:0007669"/>
    <property type="project" value="TreeGrafter"/>
</dbReference>
<evidence type="ECO:0000259" key="2">
    <source>
        <dbReference type="Pfam" id="PF23209"/>
    </source>
</evidence>
<dbReference type="Proteomes" id="UP000479710">
    <property type="component" value="Unassembled WGS sequence"/>
</dbReference>
<dbReference type="InterPro" id="IPR042163">
    <property type="entry name" value="PHF12"/>
</dbReference>
<dbReference type="InterPro" id="IPR056511">
    <property type="entry name" value="IDM1_C"/>
</dbReference>
<dbReference type="AlphaFoldDB" id="A0A6G1CBK8"/>
<feature type="compositionally biased region" description="Polar residues" evidence="1">
    <location>
        <begin position="351"/>
        <end position="363"/>
    </location>
</feature>
<feature type="compositionally biased region" description="Basic and acidic residues" evidence="1">
    <location>
        <begin position="59"/>
        <end position="90"/>
    </location>
</feature>
<gene>
    <name evidence="3" type="ORF">E2562_037341</name>
</gene>
<feature type="compositionally biased region" description="Basic and acidic residues" evidence="1">
    <location>
        <begin position="277"/>
        <end position="292"/>
    </location>
</feature>
<feature type="region of interest" description="Disordered" evidence="1">
    <location>
        <begin position="1"/>
        <end position="117"/>
    </location>
</feature>
<evidence type="ECO:0000256" key="1">
    <source>
        <dbReference type="SAM" id="MobiDB-lite"/>
    </source>
</evidence>
<feature type="compositionally biased region" description="Gly residues" evidence="1">
    <location>
        <begin position="92"/>
        <end position="105"/>
    </location>
</feature>